<dbReference type="SUPFAM" id="SSF56112">
    <property type="entry name" value="Protein kinase-like (PK-like)"/>
    <property type="match status" value="1"/>
</dbReference>
<reference evidence="2" key="1">
    <citation type="journal article" date="2020" name="bioRxiv">
        <title>Comparative genomics of Chlamydomonas.</title>
        <authorList>
            <person name="Craig R.J."/>
            <person name="Hasan A.R."/>
            <person name="Ness R.W."/>
            <person name="Keightley P.D."/>
        </authorList>
    </citation>
    <scope>NUCLEOTIDE SEQUENCE</scope>
    <source>
        <strain evidence="2">CCAP 11/173</strain>
    </source>
</reference>
<feature type="compositionally biased region" description="Low complexity" evidence="1">
    <location>
        <begin position="14"/>
        <end position="34"/>
    </location>
</feature>
<accession>A0A835T8F8</accession>
<feature type="compositionally biased region" description="Low complexity" evidence="1">
    <location>
        <begin position="73"/>
        <end position="94"/>
    </location>
</feature>
<dbReference type="Gene3D" id="1.10.510.10">
    <property type="entry name" value="Transferase(Phosphotransferase) domain 1"/>
    <property type="match status" value="1"/>
</dbReference>
<feature type="region of interest" description="Disordered" evidence="1">
    <location>
        <begin position="73"/>
        <end position="116"/>
    </location>
</feature>
<gene>
    <name evidence="2" type="ORF">HYH02_012623</name>
</gene>
<comment type="caution">
    <text evidence="2">The sequence shown here is derived from an EMBL/GenBank/DDBJ whole genome shotgun (WGS) entry which is preliminary data.</text>
</comment>
<feature type="compositionally biased region" description="Low complexity" evidence="1">
    <location>
        <begin position="102"/>
        <end position="116"/>
    </location>
</feature>
<dbReference type="AlphaFoldDB" id="A0A835T8F8"/>
<dbReference type="EMBL" id="JAEHOD010000062">
    <property type="protein sequence ID" value="KAG2433505.1"/>
    <property type="molecule type" value="Genomic_DNA"/>
</dbReference>
<keyword evidence="3" id="KW-1185">Reference proteome</keyword>
<name>A0A835T8F8_9CHLO</name>
<protein>
    <recommendedName>
        <fullName evidence="4">Protein kinase domain-containing protein</fullName>
    </recommendedName>
</protein>
<evidence type="ECO:0000313" key="3">
    <source>
        <dbReference type="Proteomes" id="UP000613740"/>
    </source>
</evidence>
<dbReference type="OrthoDB" id="556433at2759"/>
<sequence length="757" mass="79474">MATFASGDAEFPLPAASATPPSPSAGATSPAGSPRTQPLGASEPREGGGAMAGRRLHVEVAQLMMAETCNAISAPSPPAAEKSPRPAILTTTSPSPAPPQRSPTSSSTSASSDCSPCSADGVCGAIIKAIRPELRAMAPHMPLSSMALLSSNPLQPSRQSASGSEAAMEVAELDVLLPHSSSSFSSSFSSSAAAGPAAAGPAAGSAVPAACPGGEYARLRSESVIMVVRPAALAGLISESQSVLPKSIRAQVEKVAKKAQENARLRQDPHSSQEQLDKYPMLLGYDVTPMADSDNSVFRLTTFWSCPVGNSVPLQRLLQAPRHNKCAVLRAAITRVIPGLCASRALKPADVICRTELHRATGGGAVRTVERLQVALPGGGGEELWASKGVEVALSADEQEALAAGVMALPAGFSAAVREADACVALTEQVRRVRGEEVARRCFPAMYGWDVLETSPGSFKFVTYMEWMEQGSAWDHLGRLLLQSPAASNGVVFDNTLDALGKIMKLLNEASRAGVVMGDFKLQNVLFNGQGEAKLADLDGGCPLAAPMVAAALALSRHIEASVRATCTDPWGYPGQAEAATAPVWATLALQPALVGPYMSTPIYAPPEFFVGWALEWLAEGLAAGLSLADILDNMWLDCKDQCTYGARDLVQRLQRECDSPEAAVALLSGMGGCTGSGRSYMCGASHTYLLGGSMAHLLWTVRGELSQRVGPEWELRLAFLEQLHDGMLALLAAEPAARPNLQAMRRWLAEMRARWC</sequence>
<feature type="region of interest" description="Disordered" evidence="1">
    <location>
        <begin position="1"/>
        <end position="54"/>
    </location>
</feature>
<dbReference type="InterPro" id="IPR011009">
    <property type="entry name" value="Kinase-like_dom_sf"/>
</dbReference>
<organism evidence="2 3">
    <name type="scientific">Chlamydomonas schloesseri</name>
    <dbReference type="NCBI Taxonomy" id="2026947"/>
    <lineage>
        <taxon>Eukaryota</taxon>
        <taxon>Viridiplantae</taxon>
        <taxon>Chlorophyta</taxon>
        <taxon>core chlorophytes</taxon>
        <taxon>Chlorophyceae</taxon>
        <taxon>CS clade</taxon>
        <taxon>Chlamydomonadales</taxon>
        <taxon>Chlamydomonadaceae</taxon>
        <taxon>Chlamydomonas</taxon>
    </lineage>
</organism>
<evidence type="ECO:0000313" key="2">
    <source>
        <dbReference type="EMBL" id="KAG2433505.1"/>
    </source>
</evidence>
<evidence type="ECO:0000256" key="1">
    <source>
        <dbReference type="SAM" id="MobiDB-lite"/>
    </source>
</evidence>
<dbReference type="Proteomes" id="UP000613740">
    <property type="component" value="Unassembled WGS sequence"/>
</dbReference>
<evidence type="ECO:0008006" key="4">
    <source>
        <dbReference type="Google" id="ProtNLM"/>
    </source>
</evidence>
<proteinExistence type="predicted"/>